<protein>
    <submittedName>
        <fullName evidence="2">Uncharacterized protein</fullName>
    </submittedName>
</protein>
<comment type="caution">
    <text evidence="2">The sequence shown here is derived from an EMBL/GenBank/DDBJ whole genome shotgun (WGS) entry which is preliminary data.</text>
</comment>
<gene>
    <name evidence="2" type="ORF">AWRI4619_LOCUS5634</name>
</gene>
<dbReference type="AlphaFoldDB" id="A0A9N8JJS1"/>
<proteinExistence type="predicted"/>
<evidence type="ECO:0000313" key="3">
    <source>
        <dbReference type="Proteomes" id="UP000716446"/>
    </source>
</evidence>
<keyword evidence="3" id="KW-1185">Reference proteome</keyword>
<evidence type="ECO:0000313" key="2">
    <source>
        <dbReference type="EMBL" id="CAD0089165.1"/>
    </source>
</evidence>
<keyword evidence="1" id="KW-0812">Transmembrane</keyword>
<accession>A0A9N8JJS1</accession>
<keyword evidence="1" id="KW-1133">Transmembrane helix</keyword>
<feature type="transmembrane region" description="Helical" evidence="1">
    <location>
        <begin position="60"/>
        <end position="77"/>
    </location>
</feature>
<dbReference type="EMBL" id="CAIJEN010000007">
    <property type="protein sequence ID" value="CAD0089165.1"/>
    <property type="molecule type" value="Genomic_DNA"/>
</dbReference>
<reference evidence="2" key="1">
    <citation type="submission" date="2020-06" db="EMBL/GenBank/DDBJ databases">
        <authorList>
            <person name="Onetto C."/>
        </authorList>
    </citation>
    <scope>NUCLEOTIDE SEQUENCE</scope>
</reference>
<evidence type="ECO:0000256" key="1">
    <source>
        <dbReference type="SAM" id="Phobius"/>
    </source>
</evidence>
<dbReference type="Proteomes" id="UP000716446">
    <property type="component" value="Unassembled WGS sequence"/>
</dbReference>
<organism evidence="2 3">
    <name type="scientific">Aureobasidium vineae</name>
    <dbReference type="NCBI Taxonomy" id="2773715"/>
    <lineage>
        <taxon>Eukaryota</taxon>
        <taxon>Fungi</taxon>
        <taxon>Dikarya</taxon>
        <taxon>Ascomycota</taxon>
        <taxon>Pezizomycotina</taxon>
        <taxon>Dothideomycetes</taxon>
        <taxon>Dothideomycetidae</taxon>
        <taxon>Dothideales</taxon>
        <taxon>Saccotheciaceae</taxon>
        <taxon>Aureobasidium</taxon>
    </lineage>
</organism>
<keyword evidence="1" id="KW-0472">Membrane</keyword>
<sequence>MDYRHSSEHFIQPTDITKEFGLDNMHAGTGDESQQPLIVDESDDDATAHPEATRNEANRLIWLLTLSAGLSGLLFGYE</sequence>
<name>A0A9N8JJS1_9PEZI</name>